<organism evidence="3 4">
    <name type="scientific">Salipaludibacillus keqinensis</name>
    <dbReference type="NCBI Taxonomy" id="2045207"/>
    <lineage>
        <taxon>Bacteria</taxon>
        <taxon>Bacillati</taxon>
        <taxon>Bacillota</taxon>
        <taxon>Bacilli</taxon>
        <taxon>Bacillales</taxon>
        <taxon>Bacillaceae</taxon>
    </lineage>
</organism>
<evidence type="ECO:0000259" key="2">
    <source>
        <dbReference type="SMART" id="SM00418"/>
    </source>
</evidence>
<dbReference type="SUPFAM" id="SSF46785">
    <property type="entry name" value="Winged helix' DNA-binding domain"/>
    <property type="match status" value="1"/>
</dbReference>
<dbReference type="Gene3D" id="6.10.140.2180">
    <property type="match status" value="1"/>
</dbReference>
<dbReference type="AlphaFoldDB" id="A0A323TMJ9"/>
<dbReference type="InterPro" id="IPR036388">
    <property type="entry name" value="WH-like_DNA-bd_sf"/>
</dbReference>
<feature type="domain" description="HTH arsR-type" evidence="2">
    <location>
        <begin position="8"/>
        <end position="85"/>
    </location>
</feature>
<sequence>MNESKADAILHPIRMKILQALARQSMTVQEMVEYLETVPQATLYRHLNMLKKHDIVHIMEEKQVRGTVEKRYTLNEESAIMSGDEAEQISKDDHIRYFMTYFAMILKQFEEYLDGDVNFEDDGFGYHQLDLYLNDEEYRKFILEYRELLQKYSQQSSLNDRKRTLSTVLIPEQKRKGGEENE</sequence>
<reference evidence="3 4" key="1">
    <citation type="submission" date="2017-10" db="EMBL/GenBank/DDBJ databases">
        <title>Bacillus sp. nov., a halophilic bacterium isolated from a Keqin Lake.</title>
        <authorList>
            <person name="Wang H."/>
        </authorList>
    </citation>
    <scope>NUCLEOTIDE SEQUENCE [LARGE SCALE GENOMIC DNA]</scope>
    <source>
        <strain evidence="3 4">KQ-12</strain>
    </source>
</reference>
<comment type="caution">
    <text evidence="3">The sequence shown here is derived from an EMBL/GenBank/DDBJ whole genome shotgun (WGS) entry which is preliminary data.</text>
</comment>
<proteinExistence type="predicted"/>
<dbReference type="NCBIfam" id="NF005061">
    <property type="entry name" value="PRK06474.1"/>
    <property type="match status" value="1"/>
</dbReference>
<evidence type="ECO:0000313" key="4">
    <source>
        <dbReference type="Proteomes" id="UP000248214"/>
    </source>
</evidence>
<dbReference type="CDD" id="cd00090">
    <property type="entry name" value="HTH_ARSR"/>
    <property type="match status" value="1"/>
</dbReference>
<dbReference type="InterPro" id="IPR001845">
    <property type="entry name" value="HTH_ArsR_DNA-bd_dom"/>
</dbReference>
<dbReference type="GO" id="GO:0003677">
    <property type="term" value="F:DNA binding"/>
    <property type="evidence" value="ECO:0007669"/>
    <property type="project" value="UniProtKB-KW"/>
</dbReference>
<dbReference type="GO" id="GO:0003700">
    <property type="term" value="F:DNA-binding transcription factor activity"/>
    <property type="evidence" value="ECO:0007669"/>
    <property type="project" value="InterPro"/>
</dbReference>
<evidence type="ECO:0000256" key="1">
    <source>
        <dbReference type="ARBA" id="ARBA00023125"/>
    </source>
</evidence>
<dbReference type="EMBL" id="PDOD01000002">
    <property type="protein sequence ID" value="PYZ93903.1"/>
    <property type="molecule type" value="Genomic_DNA"/>
</dbReference>
<dbReference type="InterPro" id="IPR036390">
    <property type="entry name" value="WH_DNA-bd_sf"/>
</dbReference>
<dbReference type="RefSeq" id="WP_110609934.1">
    <property type="nucleotide sequence ID" value="NZ_PDOD01000002.1"/>
</dbReference>
<accession>A0A323TMJ9</accession>
<evidence type="ECO:0000313" key="3">
    <source>
        <dbReference type="EMBL" id="PYZ93903.1"/>
    </source>
</evidence>
<dbReference type="SMART" id="SM00418">
    <property type="entry name" value="HTH_ARSR"/>
    <property type="match status" value="1"/>
</dbReference>
<keyword evidence="4" id="KW-1185">Reference proteome</keyword>
<gene>
    <name evidence="3" type="ORF">CR194_12270</name>
</gene>
<dbReference type="Gene3D" id="1.10.10.10">
    <property type="entry name" value="Winged helix-like DNA-binding domain superfamily/Winged helix DNA-binding domain"/>
    <property type="match status" value="1"/>
</dbReference>
<keyword evidence="1" id="KW-0238">DNA-binding</keyword>
<protein>
    <submittedName>
        <fullName evidence="3">Transcriptional regulator</fullName>
    </submittedName>
</protein>
<dbReference type="Proteomes" id="UP000248214">
    <property type="component" value="Unassembled WGS sequence"/>
</dbReference>
<dbReference type="InterPro" id="IPR011991">
    <property type="entry name" value="ArsR-like_HTH"/>
</dbReference>
<name>A0A323TMJ9_9BACI</name>
<dbReference type="OrthoDB" id="5949858at2"/>
<dbReference type="Pfam" id="PF12840">
    <property type="entry name" value="HTH_20"/>
    <property type="match status" value="1"/>
</dbReference>